<dbReference type="AlphaFoldDB" id="A0A084WAC4"/>
<evidence type="ECO:0000313" key="2">
    <source>
        <dbReference type="EnsemblMetazoa" id="ASIC015100-PA"/>
    </source>
</evidence>
<dbReference type="Proteomes" id="UP000030765">
    <property type="component" value="Unassembled WGS sequence"/>
</dbReference>
<name>A0A084WAC4_ANOSI</name>
<dbReference type="EMBL" id="ATLV01022075">
    <property type="status" value="NOT_ANNOTATED_CDS"/>
    <property type="molecule type" value="Genomic_DNA"/>
</dbReference>
<keyword evidence="3" id="KW-1185">Reference proteome</keyword>
<evidence type="ECO:0000313" key="3">
    <source>
        <dbReference type="Proteomes" id="UP000030765"/>
    </source>
</evidence>
<gene>
    <name evidence="1" type="ORF">ZHAS_00015100</name>
</gene>
<evidence type="ECO:0000313" key="1">
    <source>
        <dbReference type="EMBL" id="KFB47168.1"/>
    </source>
</evidence>
<proteinExistence type="predicted"/>
<dbReference type="OrthoDB" id="7758130at2759"/>
<protein>
    <submittedName>
        <fullName evidence="1">AGAP002950-PA-like protein</fullName>
    </submittedName>
</protein>
<dbReference type="VEuPathDB" id="VectorBase:ASIC015100"/>
<dbReference type="EnsemblMetazoa" id="ASIC015100-RA">
    <property type="protein sequence ID" value="ASIC015100-PA"/>
    <property type="gene ID" value="ASIC015100"/>
</dbReference>
<organism evidence="1">
    <name type="scientific">Anopheles sinensis</name>
    <name type="common">Mosquito</name>
    <dbReference type="NCBI Taxonomy" id="74873"/>
    <lineage>
        <taxon>Eukaryota</taxon>
        <taxon>Metazoa</taxon>
        <taxon>Ecdysozoa</taxon>
        <taxon>Arthropoda</taxon>
        <taxon>Hexapoda</taxon>
        <taxon>Insecta</taxon>
        <taxon>Pterygota</taxon>
        <taxon>Neoptera</taxon>
        <taxon>Endopterygota</taxon>
        <taxon>Diptera</taxon>
        <taxon>Nematocera</taxon>
        <taxon>Culicoidea</taxon>
        <taxon>Culicidae</taxon>
        <taxon>Anophelinae</taxon>
        <taxon>Anopheles</taxon>
    </lineage>
</organism>
<dbReference type="STRING" id="74873.A0A084WAC4"/>
<reference evidence="1 3" key="1">
    <citation type="journal article" date="2014" name="BMC Genomics">
        <title>Genome sequence of Anopheles sinensis provides insight into genetics basis of mosquito competence for malaria parasites.</title>
        <authorList>
            <person name="Zhou D."/>
            <person name="Zhang D."/>
            <person name="Ding G."/>
            <person name="Shi L."/>
            <person name="Hou Q."/>
            <person name="Ye Y."/>
            <person name="Xu Y."/>
            <person name="Zhou H."/>
            <person name="Xiong C."/>
            <person name="Li S."/>
            <person name="Yu J."/>
            <person name="Hong S."/>
            <person name="Yu X."/>
            <person name="Zou P."/>
            <person name="Chen C."/>
            <person name="Chang X."/>
            <person name="Wang W."/>
            <person name="Lv Y."/>
            <person name="Sun Y."/>
            <person name="Ma L."/>
            <person name="Shen B."/>
            <person name="Zhu C."/>
        </authorList>
    </citation>
    <scope>NUCLEOTIDE SEQUENCE [LARGE SCALE GENOMIC DNA]</scope>
</reference>
<sequence length="143" mass="16534">MLDKFVDDFATVYGKRYMSSNVHNLQHVFEEVLRFGPLPTISSYPFENELQHLKRLLRTGWKNLEQAINRFHNATMGLGVNAGTLTITGRKLKAQESVFNIVAFDSIEMFVYKGNINNMQETRLEICPHQIRRKLHANLPLAE</sequence>
<reference evidence="2" key="2">
    <citation type="submission" date="2020-05" db="UniProtKB">
        <authorList>
            <consortium name="EnsemblMetazoa"/>
        </authorList>
    </citation>
    <scope>IDENTIFICATION</scope>
</reference>
<dbReference type="EMBL" id="KE525327">
    <property type="protein sequence ID" value="KFB47168.1"/>
    <property type="molecule type" value="Genomic_DNA"/>
</dbReference>
<accession>A0A084WAC4</accession>